<reference evidence="8 9" key="1">
    <citation type="submission" date="2020-04" db="EMBL/GenBank/DDBJ databases">
        <authorList>
            <person name="De Canck E."/>
        </authorList>
    </citation>
    <scope>NUCLEOTIDE SEQUENCE [LARGE SCALE GENOMIC DNA]</scope>
    <source>
        <strain evidence="8 9">LMG 29542</strain>
    </source>
</reference>
<dbReference type="GO" id="GO:0006633">
    <property type="term" value="P:fatty acid biosynthetic process"/>
    <property type="evidence" value="ECO:0007669"/>
    <property type="project" value="TreeGrafter"/>
</dbReference>
<dbReference type="SUPFAM" id="SSF47336">
    <property type="entry name" value="ACP-like"/>
    <property type="match status" value="1"/>
</dbReference>
<dbReference type="PROSITE" id="PS51257">
    <property type="entry name" value="PROKAR_LIPOPROTEIN"/>
    <property type="match status" value="1"/>
</dbReference>
<sequence length="1307" mass="140240">MEKSNTNVGQLAIVGMACRFPGGNSTGSAYWQFLNSGRSAIRETPRERFDIDACYSPDPDEPGTTYSRVAGYVDDPFHFDREFFRISAAEAIEMDPQQRWMLELTWAALENAGIAPSRLRGKRVGLFMTTGEADYGRRTIWSGDPSGITTYSKLGNLRAMAPGRVAHVLGFNGPAVFVDTTCSSSLVAIHLAAQSLRTDDCDIAIAGGVNLILGPEETIGVARLQAMSPSGHCRPFDAAADGYIRGEGGGVIVLKRYDEALKQGDRIDAVLAGSAINSDGASNGLTAPNGTAQEAVIRHALARAGVRPEDVEYIEAHGTGTSLGDPIELSALRNVYTRSVERPKPILVGSVKSQVGHLEGAAGMAGIIKAMLILRHRFVPAQVNFAKPNPRFLWDGTQLDVPREGAALDSARPVVGVSGFGITGTNVHLILAAHDVQPDTANAANAERERVLTLSGRTSKAREQLAIEYRNLLQNTAAPLRAICCTASVRRDHFNHRLALVGSKNQDFIDAIDDFLSANPSGKWHAGETPKKKRIVFLVPGQGAWQPGIGAQLYAGNSIFRRIADTCLRELDTDTAHDVLTAIHGNDPSSVRHHPGQLAHFIVCFSLASTWIELGQTPDLLIGHSLGEHVAAVIAGVMTIKDGLKAVEARGRLFDTQTPRGAMLAIAASVQELHAQFEFGMDLFVAGINGPEQTVVSGTRGAVQKVQSAMVALGKRVSVLKTYDTPGHSPMLNSMYDAFRSTLQPLTLKPPRIPIISTLTGQLATDSIDKVNHWLDLVEQPVRFHEALLAALDGNSTFIEVGPGAALSKLARAATSDWQCAVSSLADGPDGDEETELTGFAHACARLYSLGHEITWDKLYGKPPRPAELPTYPFDDERFELPFPERKLAGACDTATARRVIADIDEVVRGDTTPVNAVVIAGDEANASGDADRQALLGLIRSIAASVASDTTSFADDVALVEQGMDSLALTELRIRLHKTLGKMPPMSMLARGASLVTIAGYIASSQSRTTSGSMNSGAAITKAGDAQPSTSNPNNIDERSLVVPLREGDGPVIALVHPVGGDVLCYQELAASWPGDPSVVAIRHPYSDQDVVVGYLSIKELASLYRSALKKTLKRAPDLLGGWSFGGLVALEIAAQWKSDDIETPPLLLIDSPFYEGKFASRLKALVAELDCYEGPRLVDMLLADARFDAMLDQDFYLSDVRSRANPDIFAHIARLHASGAAALSLHHPQRLHTSITYAFATRGKDNVSAEHVLSQLRALTNGKITMNAFDEDHNSIIRRPCAAHLARFLSGGTVDGQHLMLVTEA</sequence>
<dbReference type="InterPro" id="IPR014030">
    <property type="entry name" value="Ketoacyl_synth_N"/>
</dbReference>
<dbReference type="InterPro" id="IPR016039">
    <property type="entry name" value="Thiolase-like"/>
</dbReference>
<keyword evidence="9" id="KW-1185">Reference proteome</keyword>
<dbReference type="PROSITE" id="PS52004">
    <property type="entry name" value="KS3_2"/>
    <property type="match status" value="1"/>
</dbReference>
<dbReference type="SUPFAM" id="SSF53474">
    <property type="entry name" value="alpha/beta-Hydrolases"/>
    <property type="match status" value="1"/>
</dbReference>
<dbReference type="GO" id="GO:0004312">
    <property type="term" value="F:fatty acid synthase activity"/>
    <property type="evidence" value="ECO:0007669"/>
    <property type="project" value="TreeGrafter"/>
</dbReference>
<gene>
    <name evidence="8" type="ORF">LMG29542_07666</name>
</gene>
<feature type="domain" description="Ketosynthase family 3 (KS3)" evidence="7">
    <location>
        <begin position="8"/>
        <end position="433"/>
    </location>
</feature>
<dbReference type="InterPro" id="IPR036736">
    <property type="entry name" value="ACP-like_sf"/>
</dbReference>
<keyword evidence="1" id="KW-0596">Phosphopantetheine</keyword>
<evidence type="ECO:0000256" key="1">
    <source>
        <dbReference type="ARBA" id="ARBA00022450"/>
    </source>
</evidence>
<keyword evidence="3" id="KW-0808">Transferase</keyword>
<dbReference type="FunFam" id="3.40.47.10:FF:000019">
    <property type="entry name" value="Polyketide synthase type I"/>
    <property type="match status" value="1"/>
</dbReference>
<dbReference type="Pfam" id="PF00975">
    <property type="entry name" value="Thioesterase"/>
    <property type="match status" value="1"/>
</dbReference>
<dbReference type="Proteomes" id="UP000494363">
    <property type="component" value="Unassembled WGS sequence"/>
</dbReference>
<dbReference type="InterPro" id="IPR029058">
    <property type="entry name" value="AB_hydrolase_fold"/>
</dbReference>
<dbReference type="Gene3D" id="1.10.1200.10">
    <property type="entry name" value="ACP-like"/>
    <property type="match status" value="1"/>
</dbReference>
<dbReference type="Pfam" id="PF22621">
    <property type="entry name" value="CurL-like_PKS_C"/>
    <property type="match status" value="1"/>
</dbReference>
<dbReference type="SUPFAM" id="SSF55048">
    <property type="entry name" value="Probable ACP-binding domain of malonyl-CoA ACP transacylase"/>
    <property type="match status" value="1"/>
</dbReference>
<dbReference type="EMBL" id="CADIKH010000103">
    <property type="protein sequence ID" value="CAB3774249.1"/>
    <property type="molecule type" value="Genomic_DNA"/>
</dbReference>
<dbReference type="InterPro" id="IPR016036">
    <property type="entry name" value="Malonyl_transacylase_ACP-bd"/>
</dbReference>
<dbReference type="InterPro" id="IPR016035">
    <property type="entry name" value="Acyl_Trfase/lysoPLipase"/>
</dbReference>
<dbReference type="InterPro" id="IPR001227">
    <property type="entry name" value="Ac_transferase_dom_sf"/>
</dbReference>
<dbReference type="SUPFAM" id="SSF52151">
    <property type="entry name" value="FabD/lysophospholipase-like"/>
    <property type="match status" value="1"/>
</dbReference>
<evidence type="ECO:0000313" key="8">
    <source>
        <dbReference type="EMBL" id="CAB3774249.1"/>
    </source>
</evidence>
<dbReference type="SUPFAM" id="SSF53901">
    <property type="entry name" value="Thiolase-like"/>
    <property type="match status" value="1"/>
</dbReference>
<dbReference type="SMART" id="SM00825">
    <property type="entry name" value="PKS_KS"/>
    <property type="match status" value="1"/>
</dbReference>
<dbReference type="Gene3D" id="3.40.50.1820">
    <property type="entry name" value="alpha/beta hydrolase"/>
    <property type="match status" value="1"/>
</dbReference>
<dbReference type="Pfam" id="PF00550">
    <property type="entry name" value="PP-binding"/>
    <property type="match status" value="1"/>
</dbReference>
<dbReference type="RefSeq" id="WP_175232916.1">
    <property type="nucleotide sequence ID" value="NZ_CADIKH010000103.1"/>
</dbReference>
<dbReference type="Gene3D" id="3.40.47.10">
    <property type="match status" value="1"/>
</dbReference>
<dbReference type="InterPro" id="IPR001031">
    <property type="entry name" value="Thioesterase"/>
</dbReference>
<feature type="domain" description="Carrier" evidence="6">
    <location>
        <begin position="931"/>
        <end position="1007"/>
    </location>
</feature>
<dbReference type="Pfam" id="PF02801">
    <property type="entry name" value="Ketoacyl-synt_C"/>
    <property type="match status" value="1"/>
</dbReference>
<evidence type="ECO:0000313" key="9">
    <source>
        <dbReference type="Proteomes" id="UP000494363"/>
    </source>
</evidence>
<organism evidence="8 9">
    <name type="scientific">Paraburkholderia humisilvae</name>
    <dbReference type="NCBI Taxonomy" id="627669"/>
    <lineage>
        <taxon>Bacteria</taxon>
        <taxon>Pseudomonadati</taxon>
        <taxon>Pseudomonadota</taxon>
        <taxon>Betaproteobacteria</taxon>
        <taxon>Burkholderiales</taxon>
        <taxon>Burkholderiaceae</taxon>
        <taxon>Paraburkholderia</taxon>
    </lineage>
</organism>
<evidence type="ECO:0000256" key="5">
    <source>
        <dbReference type="SAM" id="MobiDB-lite"/>
    </source>
</evidence>
<dbReference type="CDD" id="cd00833">
    <property type="entry name" value="PKS"/>
    <property type="match status" value="1"/>
</dbReference>
<dbReference type="SMART" id="SM00827">
    <property type="entry name" value="PKS_AT"/>
    <property type="match status" value="1"/>
</dbReference>
<dbReference type="SMART" id="SM00823">
    <property type="entry name" value="PKS_PP"/>
    <property type="match status" value="1"/>
</dbReference>
<feature type="region of interest" description="Disordered" evidence="5">
    <location>
        <begin position="1014"/>
        <end position="1037"/>
    </location>
</feature>
<dbReference type="InterPro" id="IPR020806">
    <property type="entry name" value="PKS_PP-bd"/>
</dbReference>
<evidence type="ECO:0000256" key="2">
    <source>
        <dbReference type="ARBA" id="ARBA00022553"/>
    </source>
</evidence>
<dbReference type="InterPro" id="IPR009081">
    <property type="entry name" value="PP-bd_ACP"/>
</dbReference>
<evidence type="ECO:0000256" key="4">
    <source>
        <dbReference type="ARBA" id="ARBA00054155"/>
    </source>
</evidence>
<accession>A0A6J5F629</accession>
<dbReference type="Pfam" id="PF00698">
    <property type="entry name" value="Acyl_transf_1"/>
    <property type="match status" value="1"/>
</dbReference>
<dbReference type="InterPro" id="IPR020841">
    <property type="entry name" value="PKS_Beta-ketoAc_synthase_dom"/>
</dbReference>
<name>A0A6J5F629_9BURK</name>
<evidence type="ECO:0000256" key="3">
    <source>
        <dbReference type="ARBA" id="ARBA00022679"/>
    </source>
</evidence>
<dbReference type="InterPro" id="IPR014043">
    <property type="entry name" value="Acyl_transferase_dom"/>
</dbReference>
<dbReference type="InterPro" id="IPR014031">
    <property type="entry name" value="Ketoacyl_synth_C"/>
</dbReference>
<dbReference type="PANTHER" id="PTHR43775">
    <property type="entry name" value="FATTY ACID SYNTHASE"/>
    <property type="match status" value="1"/>
</dbReference>
<keyword evidence="2" id="KW-0597">Phosphoprotein</keyword>
<comment type="function">
    <text evidence="4">Involved in production of the polyketide antibiotic thailandamide.</text>
</comment>
<evidence type="ECO:0000259" key="6">
    <source>
        <dbReference type="PROSITE" id="PS50075"/>
    </source>
</evidence>
<dbReference type="InterPro" id="IPR050091">
    <property type="entry name" value="PKS_NRPS_Biosynth_Enz"/>
</dbReference>
<dbReference type="GO" id="GO:0031177">
    <property type="term" value="F:phosphopantetheine binding"/>
    <property type="evidence" value="ECO:0007669"/>
    <property type="project" value="InterPro"/>
</dbReference>
<proteinExistence type="predicted"/>
<dbReference type="Pfam" id="PF00109">
    <property type="entry name" value="ketoacyl-synt"/>
    <property type="match status" value="1"/>
</dbReference>
<protein>
    <submittedName>
        <fullName evidence="8">Uncharacterized protein</fullName>
    </submittedName>
</protein>
<dbReference type="Gene3D" id="3.30.70.3290">
    <property type="match status" value="1"/>
</dbReference>
<dbReference type="PANTHER" id="PTHR43775:SF37">
    <property type="entry name" value="SI:DKEY-61P9.11"/>
    <property type="match status" value="1"/>
</dbReference>
<dbReference type="PROSITE" id="PS50075">
    <property type="entry name" value="CARRIER"/>
    <property type="match status" value="1"/>
</dbReference>
<dbReference type="Gene3D" id="3.40.366.10">
    <property type="entry name" value="Malonyl-Coenzyme A Acyl Carrier Protein, domain 2"/>
    <property type="match status" value="1"/>
</dbReference>
<evidence type="ECO:0000259" key="7">
    <source>
        <dbReference type="PROSITE" id="PS52004"/>
    </source>
</evidence>